<gene>
    <name evidence="2" type="ORF">UY81_C0063G0006</name>
</gene>
<evidence type="ECO:0000256" key="1">
    <source>
        <dbReference type="SAM" id="Phobius"/>
    </source>
</evidence>
<evidence type="ECO:0000313" key="3">
    <source>
        <dbReference type="Proteomes" id="UP000034290"/>
    </source>
</evidence>
<dbReference type="EMBL" id="LCRM01000063">
    <property type="protein sequence ID" value="KKW34747.1"/>
    <property type="molecule type" value="Genomic_DNA"/>
</dbReference>
<keyword evidence="1" id="KW-1133">Transmembrane helix</keyword>
<evidence type="ECO:0000313" key="2">
    <source>
        <dbReference type="EMBL" id="KKW34747.1"/>
    </source>
</evidence>
<dbReference type="Proteomes" id="UP000034290">
    <property type="component" value="Unassembled WGS sequence"/>
</dbReference>
<dbReference type="SUPFAM" id="SSF57884">
    <property type="entry name" value="Ada DNA repair protein, N-terminal domain (N-Ada 10)"/>
    <property type="match status" value="1"/>
</dbReference>
<accession>A0A0G2A1Q9</accession>
<feature type="transmembrane region" description="Helical" evidence="1">
    <location>
        <begin position="17"/>
        <end position="35"/>
    </location>
</feature>
<dbReference type="AlphaFoldDB" id="A0A0G2A1Q9"/>
<sequence>MGSIKEVVEEIKANQKLWWLPLIVVLVGTLGFGLGRLSSLQAAKEPLKIIYPNDNSDFVKGEIAKPGDGVPTATVTPPPQGGGQFVGSRISDKYHYPWCSGAKRIKEENKIWFAARAAAEAAGYTPAANCPGLN</sequence>
<protein>
    <recommendedName>
        <fullName evidence="4">Ada DNA repair metal-binding domain-containing protein</fullName>
    </recommendedName>
</protein>
<keyword evidence="1" id="KW-0472">Membrane</keyword>
<organism evidence="2 3">
    <name type="scientific">Candidatus Giovannonibacteria bacterium GW2011_GWA2_53_7</name>
    <dbReference type="NCBI Taxonomy" id="1618650"/>
    <lineage>
        <taxon>Bacteria</taxon>
        <taxon>Candidatus Giovannoniibacteriota</taxon>
    </lineage>
</organism>
<comment type="caution">
    <text evidence="2">The sequence shown here is derived from an EMBL/GenBank/DDBJ whole genome shotgun (WGS) entry which is preliminary data.</text>
</comment>
<name>A0A0G2A1Q9_9BACT</name>
<evidence type="ECO:0008006" key="4">
    <source>
        <dbReference type="Google" id="ProtNLM"/>
    </source>
</evidence>
<reference evidence="2 3" key="1">
    <citation type="journal article" date="2015" name="Nature">
        <title>rRNA introns, odd ribosomes, and small enigmatic genomes across a large radiation of phyla.</title>
        <authorList>
            <person name="Brown C.T."/>
            <person name="Hug L.A."/>
            <person name="Thomas B.C."/>
            <person name="Sharon I."/>
            <person name="Castelle C.J."/>
            <person name="Singh A."/>
            <person name="Wilkins M.J."/>
            <person name="Williams K.H."/>
            <person name="Banfield J.F."/>
        </authorList>
    </citation>
    <scope>NUCLEOTIDE SEQUENCE [LARGE SCALE GENOMIC DNA]</scope>
</reference>
<dbReference type="Gene3D" id="3.40.10.10">
    <property type="entry name" value="DNA Methylphosphotriester Repair Domain"/>
    <property type="match status" value="1"/>
</dbReference>
<proteinExistence type="predicted"/>
<keyword evidence="1" id="KW-0812">Transmembrane</keyword>
<dbReference type="InterPro" id="IPR035451">
    <property type="entry name" value="Ada-like_dom_sf"/>
</dbReference>